<gene>
    <name evidence="2" type="ORF">SCF082_LOCUS44128</name>
    <name evidence="3" type="ORF">SCF082_LOCUS44162</name>
</gene>
<feature type="transmembrane region" description="Helical" evidence="1">
    <location>
        <begin position="60"/>
        <end position="80"/>
    </location>
</feature>
<evidence type="ECO:0000313" key="3">
    <source>
        <dbReference type="EMBL" id="CAK9093914.1"/>
    </source>
</evidence>
<organism evidence="2 4">
    <name type="scientific">Durusdinium trenchii</name>
    <dbReference type="NCBI Taxonomy" id="1381693"/>
    <lineage>
        <taxon>Eukaryota</taxon>
        <taxon>Sar</taxon>
        <taxon>Alveolata</taxon>
        <taxon>Dinophyceae</taxon>
        <taxon>Suessiales</taxon>
        <taxon>Symbiodiniaceae</taxon>
        <taxon>Durusdinium</taxon>
    </lineage>
</organism>
<dbReference type="Proteomes" id="UP001642464">
    <property type="component" value="Unassembled WGS sequence"/>
</dbReference>
<sequence length="127" mass="13834">MLAQSEEERASTRSLGFIAQSLDSVPWLPLKRGREILLTATILDEESLTEENQQGKSNKWLVRGVSAVLVFAAVAALVLLKFTPPAASHVLHPQAFGWDPVVCSGNDAPMSRRLEESFPNHGLPLSS</sequence>
<name>A0ABP0QZW4_9DINO</name>
<protein>
    <submittedName>
        <fullName evidence="2">Uncharacterized protein</fullName>
    </submittedName>
</protein>
<reference evidence="2 4" key="1">
    <citation type="submission" date="2024-02" db="EMBL/GenBank/DDBJ databases">
        <authorList>
            <person name="Chen Y."/>
            <person name="Shah S."/>
            <person name="Dougan E. K."/>
            <person name="Thang M."/>
            <person name="Chan C."/>
        </authorList>
    </citation>
    <scope>NUCLEOTIDE SEQUENCE [LARGE SCALE GENOMIC DNA]</scope>
</reference>
<dbReference type="EMBL" id="CAXAMM010040540">
    <property type="protein sequence ID" value="CAK9093914.1"/>
    <property type="molecule type" value="Genomic_DNA"/>
</dbReference>
<dbReference type="EMBL" id="CAXAMM010040529">
    <property type="protein sequence ID" value="CAK9093842.1"/>
    <property type="molecule type" value="Genomic_DNA"/>
</dbReference>
<keyword evidence="4" id="KW-1185">Reference proteome</keyword>
<accession>A0ABP0QZW4</accession>
<keyword evidence="1" id="KW-0812">Transmembrane</keyword>
<evidence type="ECO:0000313" key="4">
    <source>
        <dbReference type="Proteomes" id="UP001642464"/>
    </source>
</evidence>
<comment type="caution">
    <text evidence="2">The sequence shown here is derived from an EMBL/GenBank/DDBJ whole genome shotgun (WGS) entry which is preliminary data.</text>
</comment>
<keyword evidence="1" id="KW-0472">Membrane</keyword>
<evidence type="ECO:0000313" key="2">
    <source>
        <dbReference type="EMBL" id="CAK9093842.1"/>
    </source>
</evidence>
<evidence type="ECO:0000256" key="1">
    <source>
        <dbReference type="SAM" id="Phobius"/>
    </source>
</evidence>
<keyword evidence="1" id="KW-1133">Transmembrane helix</keyword>
<proteinExistence type="predicted"/>